<evidence type="ECO:0000256" key="4">
    <source>
        <dbReference type="ARBA" id="ARBA00017632"/>
    </source>
</evidence>
<keyword evidence="6" id="KW-0418">Kinase</keyword>
<evidence type="ECO:0000256" key="7">
    <source>
        <dbReference type="PROSITE-ProRule" id="PRU00706"/>
    </source>
</evidence>
<evidence type="ECO:0000256" key="8">
    <source>
        <dbReference type="RuleBase" id="RU004011"/>
    </source>
</evidence>
<dbReference type="OrthoDB" id="2162449at2759"/>
<evidence type="ECO:0000313" key="11">
    <source>
        <dbReference type="Proteomes" id="UP000886653"/>
    </source>
</evidence>
<comment type="caution">
    <text evidence="10">The sequence shown here is derived from an EMBL/GenBank/DDBJ whole genome shotgun (WGS) entry which is preliminary data.</text>
</comment>
<gene>
    <name evidence="10" type="ORF">CROQUDRAFT_650838</name>
</gene>
<feature type="binding site" evidence="7">
    <location>
        <position position="92"/>
    </location>
    <ligand>
        <name>ATP</name>
        <dbReference type="ChEBI" id="CHEBI:30616"/>
    </ligand>
</feature>
<sequence length="235" mass="25858">MSSRNFVNRVFRMTSAPRFVNEPNASAIQRTASLAARSAPLNRNLGWILGSAALLAGSLVINPLQGPLKLEGPKTIAGEKGTVTERSFIMLKPDGTARQLLGKVINRMEERGYKLVAIKSLVPSKKLASDHYADLSARKFFPSLVEYITCGVPVVAMVWEGQDVIRQGRRIVGATNPLEAEAGSIRGQYCISVGRNIIHASDSFESATHEIGMWFKENELSEYKTANFDWVFSNN</sequence>
<feature type="binding site" evidence="7">
    <location>
        <position position="169"/>
    </location>
    <ligand>
        <name>ATP</name>
        <dbReference type="ChEBI" id="CHEBI:30616"/>
    </ligand>
</feature>
<name>A0A9P6NR06_9BASI</name>
<dbReference type="SUPFAM" id="SSF54919">
    <property type="entry name" value="Nucleoside diphosphate kinase, NDK"/>
    <property type="match status" value="1"/>
</dbReference>
<evidence type="ECO:0000313" key="10">
    <source>
        <dbReference type="EMBL" id="KAG0151785.1"/>
    </source>
</evidence>
<dbReference type="GO" id="GO:0006228">
    <property type="term" value="P:UTP biosynthetic process"/>
    <property type="evidence" value="ECO:0007669"/>
    <property type="project" value="InterPro"/>
</dbReference>
<evidence type="ECO:0000256" key="2">
    <source>
        <dbReference type="ARBA" id="ARBA00008142"/>
    </source>
</evidence>
<dbReference type="PANTHER" id="PTHR11349">
    <property type="entry name" value="NUCLEOSIDE DIPHOSPHATE KINASE"/>
    <property type="match status" value="1"/>
</dbReference>
<reference evidence="10" key="1">
    <citation type="submission" date="2013-11" db="EMBL/GenBank/DDBJ databases">
        <title>Genome sequence of the fusiform rust pathogen reveals effectors for host alternation and coevolution with pine.</title>
        <authorList>
            <consortium name="DOE Joint Genome Institute"/>
            <person name="Smith K."/>
            <person name="Pendleton A."/>
            <person name="Kubisiak T."/>
            <person name="Anderson C."/>
            <person name="Salamov A."/>
            <person name="Aerts A."/>
            <person name="Riley R."/>
            <person name="Clum A."/>
            <person name="Lindquist E."/>
            <person name="Ence D."/>
            <person name="Campbell M."/>
            <person name="Kronenberg Z."/>
            <person name="Feau N."/>
            <person name="Dhillon B."/>
            <person name="Hamelin R."/>
            <person name="Burleigh J."/>
            <person name="Smith J."/>
            <person name="Yandell M."/>
            <person name="Nelson C."/>
            <person name="Grigoriev I."/>
            <person name="Davis J."/>
        </authorList>
    </citation>
    <scope>NUCLEOTIDE SEQUENCE</scope>
    <source>
        <strain evidence="10">G11</strain>
    </source>
</reference>
<dbReference type="PRINTS" id="PR01243">
    <property type="entry name" value="NUCDPKINASE"/>
</dbReference>
<feature type="domain" description="Nucleoside diphosphate kinase-like" evidence="9">
    <location>
        <begin position="84"/>
        <end position="222"/>
    </location>
</feature>
<dbReference type="AlphaFoldDB" id="A0A9P6NR06"/>
<dbReference type="InterPro" id="IPR036850">
    <property type="entry name" value="NDK-like_dom_sf"/>
</dbReference>
<dbReference type="Gene3D" id="3.30.70.141">
    <property type="entry name" value="Nucleoside diphosphate kinase-like domain"/>
    <property type="match status" value="1"/>
</dbReference>
<feature type="binding site" evidence="7">
    <location>
        <position position="186"/>
    </location>
    <ligand>
        <name>ATP</name>
        <dbReference type="ChEBI" id="CHEBI:30616"/>
    </ligand>
</feature>
<protein>
    <recommendedName>
        <fullName evidence="4">Nucleoside diphosphate kinase</fullName>
        <ecNumber evidence="3">2.7.4.6</ecNumber>
    </recommendedName>
</protein>
<dbReference type="CDD" id="cd04413">
    <property type="entry name" value="NDPk_I"/>
    <property type="match status" value="1"/>
</dbReference>
<dbReference type="GO" id="GO:0004550">
    <property type="term" value="F:nucleoside diphosphate kinase activity"/>
    <property type="evidence" value="ECO:0007669"/>
    <property type="project" value="UniProtKB-EC"/>
</dbReference>
<dbReference type="GO" id="GO:0006183">
    <property type="term" value="P:GTP biosynthetic process"/>
    <property type="evidence" value="ECO:0007669"/>
    <property type="project" value="InterPro"/>
</dbReference>
<dbReference type="SMART" id="SM00562">
    <property type="entry name" value="NDK"/>
    <property type="match status" value="1"/>
</dbReference>
<dbReference type="Proteomes" id="UP000886653">
    <property type="component" value="Unassembled WGS sequence"/>
</dbReference>
<evidence type="ECO:0000256" key="3">
    <source>
        <dbReference type="ARBA" id="ARBA00012966"/>
    </source>
</evidence>
<organism evidence="10 11">
    <name type="scientific">Cronartium quercuum f. sp. fusiforme G11</name>
    <dbReference type="NCBI Taxonomy" id="708437"/>
    <lineage>
        <taxon>Eukaryota</taxon>
        <taxon>Fungi</taxon>
        <taxon>Dikarya</taxon>
        <taxon>Basidiomycota</taxon>
        <taxon>Pucciniomycotina</taxon>
        <taxon>Pucciniomycetes</taxon>
        <taxon>Pucciniales</taxon>
        <taxon>Coleosporiaceae</taxon>
        <taxon>Cronartium</taxon>
    </lineage>
</organism>
<accession>A0A9P6NR06</accession>
<dbReference type="InterPro" id="IPR001564">
    <property type="entry name" value="Nucleoside_diP_kinase"/>
</dbReference>
<keyword evidence="11" id="KW-1185">Reference proteome</keyword>
<dbReference type="PROSITE" id="PS51374">
    <property type="entry name" value="NDPK_LIKE"/>
    <property type="match status" value="1"/>
</dbReference>
<comment type="similarity">
    <text evidence="2 7 8">Belongs to the NDK family.</text>
</comment>
<feature type="binding site" evidence="7">
    <location>
        <position position="175"/>
    </location>
    <ligand>
        <name>ATP</name>
        <dbReference type="ChEBI" id="CHEBI:30616"/>
    </ligand>
</feature>
<dbReference type="InterPro" id="IPR034907">
    <property type="entry name" value="NDK-like_dom"/>
</dbReference>
<evidence type="ECO:0000256" key="5">
    <source>
        <dbReference type="ARBA" id="ARBA00022679"/>
    </source>
</evidence>
<evidence type="ECO:0000259" key="9">
    <source>
        <dbReference type="SMART" id="SM00562"/>
    </source>
</evidence>
<dbReference type="NCBIfam" id="NF001908">
    <property type="entry name" value="PRK00668.1"/>
    <property type="match status" value="1"/>
</dbReference>
<dbReference type="EMBL" id="MU167211">
    <property type="protein sequence ID" value="KAG0151785.1"/>
    <property type="molecule type" value="Genomic_DNA"/>
</dbReference>
<dbReference type="GO" id="GO:0006241">
    <property type="term" value="P:CTP biosynthetic process"/>
    <property type="evidence" value="ECO:0007669"/>
    <property type="project" value="InterPro"/>
</dbReference>
<proteinExistence type="inferred from homology"/>
<comment type="cofactor">
    <cofactor evidence="1">
        <name>Mg(2+)</name>
        <dbReference type="ChEBI" id="CHEBI:18420"/>
    </cofactor>
</comment>
<dbReference type="Pfam" id="PF00334">
    <property type="entry name" value="NDK"/>
    <property type="match status" value="1"/>
</dbReference>
<dbReference type="EC" id="2.7.4.6" evidence="3"/>
<feature type="binding site" evidence="7">
    <location>
        <position position="196"/>
    </location>
    <ligand>
        <name>ATP</name>
        <dbReference type="ChEBI" id="CHEBI:30616"/>
    </ligand>
</feature>
<evidence type="ECO:0000256" key="6">
    <source>
        <dbReference type="ARBA" id="ARBA00022777"/>
    </source>
</evidence>
<feature type="binding site" evidence="7">
    <location>
        <position position="140"/>
    </location>
    <ligand>
        <name>ATP</name>
        <dbReference type="ChEBI" id="CHEBI:30616"/>
    </ligand>
</feature>
<dbReference type="FunFam" id="3.30.70.141:FF:000002">
    <property type="entry name" value="Nucleoside diphosphate kinase"/>
    <property type="match status" value="1"/>
</dbReference>
<evidence type="ECO:0000256" key="1">
    <source>
        <dbReference type="ARBA" id="ARBA00001946"/>
    </source>
</evidence>
<feature type="active site" description="Pros-phosphohistidine intermediate" evidence="7">
    <location>
        <position position="199"/>
    </location>
</feature>
<keyword evidence="5" id="KW-0808">Transferase</keyword>